<dbReference type="CDD" id="cd02961">
    <property type="entry name" value="PDI_a_family"/>
    <property type="match status" value="1"/>
</dbReference>
<evidence type="ECO:0000313" key="5">
    <source>
        <dbReference type="EMBL" id="QBK88222.1"/>
    </source>
</evidence>
<feature type="region of interest" description="Disordered" evidence="2">
    <location>
        <begin position="39"/>
        <end position="66"/>
    </location>
</feature>
<keyword evidence="3" id="KW-0472">Membrane</keyword>
<dbReference type="PANTHER" id="PTHR45672:SF11">
    <property type="entry name" value="PROTEIN DISULFIDE-ISOMERASE C17H9.14C"/>
    <property type="match status" value="1"/>
</dbReference>
<organism evidence="5">
    <name type="scientific">Marseillevirus LCMAC202</name>
    <dbReference type="NCBI Taxonomy" id="2506606"/>
    <lineage>
        <taxon>Viruses</taxon>
        <taxon>Varidnaviria</taxon>
        <taxon>Bamfordvirae</taxon>
        <taxon>Nucleocytoviricota</taxon>
        <taxon>Megaviricetes</taxon>
        <taxon>Pimascovirales</taxon>
        <taxon>Pimascovirales incertae sedis</taxon>
        <taxon>Marseilleviridae</taxon>
    </lineage>
</organism>
<evidence type="ECO:0000259" key="4">
    <source>
        <dbReference type="PROSITE" id="PS51352"/>
    </source>
</evidence>
<dbReference type="InterPro" id="IPR013766">
    <property type="entry name" value="Thioredoxin_domain"/>
</dbReference>
<evidence type="ECO:0000256" key="2">
    <source>
        <dbReference type="SAM" id="MobiDB-lite"/>
    </source>
</evidence>
<dbReference type="EMBL" id="MK500379">
    <property type="protein sequence ID" value="QBK88222.1"/>
    <property type="molecule type" value="Genomic_DNA"/>
</dbReference>
<dbReference type="PANTHER" id="PTHR45672">
    <property type="entry name" value="PROTEIN DISULFIDE-ISOMERASE C17H9.14C-RELATED"/>
    <property type="match status" value="1"/>
</dbReference>
<keyword evidence="3" id="KW-0812">Transmembrane</keyword>
<dbReference type="PROSITE" id="PS51352">
    <property type="entry name" value="THIOREDOXIN_2"/>
    <property type="match status" value="1"/>
</dbReference>
<dbReference type="InterPro" id="IPR051063">
    <property type="entry name" value="PDI"/>
</dbReference>
<accession>A0A481YY96</accession>
<evidence type="ECO:0000256" key="3">
    <source>
        <dbReference type="SAM" id="Phobius"/>
    </source>
</evidence>
<reference evidence="5" key="1">
    <citation type="journal article" date="2019" name="MBio">
        <title>Virus Genomes from Deep Sea Sediments Expand the Ocean Megavirome and Support Independent Origins of Viral Gigantism.</title>
        <authorList>
            <person name="Backstrom D."/>
            <person name="Yutin N."/>
            <person name="Jorgensen S.L."/>
            <person name="Dharamshi J."/>
            <person name="Homa F."/>
            <person name="Zaremba-Niedwiedzka K."/>
            <person name="Spang A."/>
            <person name="Wolf Y.I."/>
            <person name="Koonin E.V."/>
            <person name="Ettema T.J."/>
        </authorList>
    </citation>
    <scope>NUCLEOTIDE SEQUENCE</scope>
</reference>
<dbReference type="InterPro" id="IPR036249">
    <property type="entry name" value="Thioredoxin-like_sf"/>
</dbReference>
<dbReference type="PROSITE" id="PS00194">
    <property type="entry name" value="THIOREDOXIN_1"/>
    <property type="match status" value="1"/>
</dbReference>
<evidence type="ECO:0000256" key="1">
    <source>
        <dbReference type="ARBA" id="ARBA00006347"/>
    </source>
</evidence>
<dbReference type="Pfam" id="PF00085">
    <property type="entry name" value="Thioredoxin"/>
    <property type="match status" value="1"/>
</dbReference>
<dbReference type="Gene3D" id="3.40.30.10">
    <property type="entry name" value="Glutaredoxin"/>
    <property type="match status" value="1"/>
</dbReference>
<dbReference type="InterPro" id="IPR017937">
    <property type="entry name" value="Thioredoxin_CS"/>
</dbReference>
<feature type="domain" description="Thioredoxin" evidence="4">
    <location>
        <begin position="43"/>
        <end position="159"/>
    </location>
</feature>
<feature type="transmembrane region" description="Helical" evidence="3">
    <location>
        <begin position="12"/>
        <end position="31"/>
    </location>
</feature>
<proteinExistence type="inferred from homology"/>
<protein>
    <submittedName>
        <fullName evidence="5">Thioredoxin</fullName>
    </submittedName>
</protein>
<comment type="similarity">
    <text evidence="1">Belongs to the protein disulfide isomerase family.</text>
</comment>
<dbReference type="GO" id="GO:0003756">
    <property type="term" value="F:protein disulfide isomerase activity"/>
    <property type="evidence" value="ECO:0007669"/>
    <property type="project" value="TreeGrafter"/>
</dbReference>
<feature type="compositionally biased region" description="Pro residues" evidence="2">
    <location>
        <begin position="53"/>
        <end position="62"/>
    </location>
</feature>
<dbReference type="SUPFAM" id="SSF52833">
    <property type="entry name" value="Thioredoxin-like"/>
    <property type="match status" value="1"/>
</dbReference>
<keyword evidence="3" id="KW-1133">Transmembrane helix</keyword>
<sequence>MDFFNSLDNTQKIILGVALVTLIIAAVFFFCTRGRKNETMKSPSTPDKQPESQPQPQPPKPPRQSAEDKALVMFFAPWCGHCQNMAPVWDEFTQNFDGYGGVKILKINGQENPQLTQLHGIEGFPYVKYCPKGLQNPEGIMYQGDRSVNSLAQFLQQNA</sequence>
<dbReference type="GO" id="GO:0006457">
    <property type="term" value="P:protein folding"/>
    <property type="evidence" value="ECO:0007669"/>
    <property type="project" value="TreeGrafter"/>
</dbReference>
<gene>
    <name evidence="5" type="ORF">LCMAC202_05840</name>
</gene>
<name>A0A481YY96_9VIRU</name>